<sequence length="317" mass="34601">MEVCVKRYVGGLLALILLLALGACQSTSNGAALQVSATNPQILRVGPDTYTLNDFTQRMQADIGPAIANMIQSGQTREQIETLANDQKVRAGIFDAMVQELLLMQYARSHGIGVDPAQVDANFFSMTRPFDPSDPFASPSADRLMQAQQQLTLEVLARNTRADMFHARMLQLASEAEADQALADLQAGADFASLAKERSKDLETAPKGGDLGWEPIGNLPPELDSAGFAQALNTPIKIQVGESWYVFEVLERQAGPNLEDKRAFEDFTQLQQSMGAQQFYTETFIPWYDQLRAAALASGDLEIANGFDPNSVPLPFP</sequence>
<dbReference type="PROSITE" id="PS01096">
    <property type="entry name" value="PPIC_PPIASE_1"/>
    <property type="match status" value="1"/>
</dbReference>
<evidence type="ECO:0000256" key="1">
    <source>
        <dbReference type="PROSITE-ProRule" id="PRU00278"/>
    </source>
</evidence>
<evidence type="ECO:0000313" key="5">
    <source>
        <dbReference type="Proteomes" id="UP000054010"/>
    </source>
</evidence>
<organism evidence="4 5">
    <name type="scientific">Oscillochloris trichoides DG-6</name>
    <dbReference type="NCBI Taxonomy" id="765420"/>
    <lineage>
        <taxon>Bacteria</taxon>
        <taxon>Bacillati</taxon>
        <taxon>Chloroflexota</taxon>
        <taxon>Chloroflexia</taxon>
        <taxon>Chloroflexales</taxon>
        <taxon>Chloroflexineae</taxon>
        <taxon>Oscillochloridaceae</taxon>
        <taxon>Oscillochloris</taxon>
    </lineage>
</organism>
<dbReference type="PROSITE" id="PS51257">
    <property type="entry name" value="PROKAR_LIPOPROTEIN"/>
    <property type="match status" value="1"/>
</dbReference>
<feature type="chain" id="PRO_5007913415" evidence="2">
    <location>
        <begin position="32"/>
        <end position="317"/>
    </location>
</feature>
<dbReference type="SUPFAM" id="SSF109998">
    <property type="entry name" value="Triger factor/SurA peptide-binding domain-like"/>
    <property type="match status" value="1"/>
</dbReference>
<dbReference type="SUPFAM" id="SSF54534">
    <property type="entry name" value="FKBP-like"/>
    <property type="match status" value="1"/>
</dbReference>
<dbReference type="GO" id="GO:0003755">
    <property type="term" value="F:peptidyl-prolyl cis-trans isomerase activity"/>
    <property type="evidence" value="ECO:0007669"/>
    <property type="project" value="UniProtKB-KW"/>
</dbReference>
<feature type="signal peptide" evidence="2">
    <location>
        <begin position="1"/>
        <end position="31"/>
    </location>
</feature>
<evidence type="ECO:0000259" key="3">
    <source>
        <dbReference type="PROSITE" id="PS50198"/>
    </source>
</evidence>
<accession>E1I9W4</accession>
<evidence type="ECO:0000256" key="2">
    <source>
        <dbReference type="SAM" id="SignalP"/>
    </source>
</evidence>
<dbReference type="EMBL" id="ADVR01000003">
    <property type="protein sequence ID" value="EFO81966.1"/>
    <property type="molecule type" value="Genomic_DNA"/>
</dbReference>
<dbReference type="InterPro" id="IPR046357">
    <property type="entry name" value="PPIase_dom_sf"/>
</dbReference>
<dbReference type="AlphaFoldDB" id="E1I9W4"/>
<dbReference type="Proteomes" id="UP000054010">
    <property type="component" value="Unassembled WGS sequence"/>
</dbReference>
<dbReference type="InterPro" id="IPR027304">
    <property type="entry name" value="Trigger_fact/SurA_dom_sf"/>
</dbReference>
<feature type="domain" description="PpiC" evidence="3">
    <location>
        <begin position="162"/>
        <end position="251"/>
    </location>
</feature>
<reference evidence="4 5" key="1">
    <citation type="journal article" date="2011" name="J. Bacteriol.">
        <title>Draft genome sequence of the anoxygenic filamentous phototrophic bacterium Oscillochloris trichoides subsp. DG-6.</title>
        <authorList>
            <person name="Kuznetsov B.B."/>
            <person name="Ivanovsky R.N."/>
            <person name="Keppen O.I."/>
            <person name="Sukhacheva M.V."/>
            <person name="Bumazhkin B.K."/>
            <person name="Patutina E.O."/>
            <person name="Beletsky A.V."/>
            <person name="Mardanov A.V."/>
            <person name="Baslerov R.V."/>
            <person name="Panteleeva A.N."/>
            <person name="Kolganova T.V."/>
            <person name="Ravin N.V."/>
            <person name="Skryabin K.G."/>
        </authorList>
    </citation>
    <scope>NUCLEOTIDE SEQUENCE [LARGE SCALE GENOMIC DNA]</scope>
    <source>
        <strain evidence="4 5">DG-6</strain>
    </source>
</reference>
<dbReference type="Pfam" id="PF13624">
    <property type="entry name" value="SurA_N_3"/>
    <property type="match status" value="1"/>
</dbReference>
<dbReference type="Gene3D" id="3.10.50.40">
    <property type="match status" value="1"/>
</dbReference>
<dbReference type="PANTHER" id="PTHR47245:SF2">
    <property type="entry name" value="PEPTIDYL-PROLYL CIS-TRANS ISOMERASE HP_0175-RELATED"/>
    <property type="match status" value="1"/>
</dbReference>
<dbReference type="HOGENOM" id="CLU_034646_5_3_0"/>
<dbReference type="STRING" id="765420.OSCT_0115"/>
<dbReference type="InterPro" id="IPR023058">
    <property type="entry name" value="PPIase_PpiC_CS"/>
</dbReference>
<dbReference type="eggNOG" id="COG0760">
    <property type="taxonomic scope" value="Bacteria"/>
</dbReference>
<keyword evidence="1" id="KW-0697">Rotamase</keyword>
<dbReference type="PROSITE" id="PS50198">
    <property type="entry name" value="PPIC_PPIASE_2"/>
    <property type="match status" value="1"/>
</dbReference>
<protein>
    <submittedName>
        <fullName evidence="4">PpiC-type peptidyl-prolyl cis-trans isomerase</fullName>
    </submittedName>
</protein>
<keyword evidence="1 4" id="KW-0413">Isomerase</keyword>
<keyword evidence="5" id="KW-1185">Reference proteome</keyword>
<dbReference type="InterPro" id="IPR000297">
    <property type="entry name" value="PPIase_PpiC"/>
</dbReference>
<proteinExistence type="predicted"/>
<evidence type="ECO:0000313" key="4">
    <source>
        <dbReference type="EMBL" id="EFO81966.1"/>
    </source>
</evidence>
<dbReference type="InterPro" id="IPR050245">
    <property type="entry name" value="PrsA_foldase"/>
</dbReference>
<gene>
    <name evidence="4" type="ORF">OSCT_0115</name>
</gene>
<dbReference type="Pfam" id="PF13616">
    <property type="entry name" value="Rotamase_3"/>
    <property type="match status" value="1"/>
</dbReference>
<name>E1I9W4_9CHLR</name>
<keyword evidence="2" id="KW-0732">Signal</keyword>
<comment type="caution">
    <text evidence="4">The sequence shown here is derived from an EMBL/GenBank/DDBJ whole genome shotgun (WGS) entry which is preliminary data.</text>
</comment>
<dbReference type="PANTHER" id="PTHR47245">
    <property type="entry name" value="PEPTIDYLPROLYL ISOMERASE"/>
    <property type="match status" value="1"/>
</dbReference>